<proteinExistence type="predicted"/>
<dbReference type="GO" id="GO:0006529">
    <property type="term" value="P:asparagine biosynthetic process"/>
    <property type="evidence" value="ECO:0007669"/>
    <property type="project" value="InterPro"/>
</dbReference>
<name>A0A938BRY8_UNCEI</name>
<dbReference type="GO" id="GO:0016783">
    <property type="term" value="F:sulfurtransferase activity"/>
    <property type="evidence" value="ECO:0007669"/>
    <property type="project" value="InterPro"/>
</dbReference>
<protein>
    <submittedName>
        <fullName evidence="3">ATP-dependent sacrificial sulfur transferase LarE</fullName>
    </submittedName>
</protein>
<organism evidence="3 4">
    <name type="scientific">Eiseniibacteriota bacterium</name>
    <dbReference type="NCBI Taxonomy" id="2212470"/>
    <lineage>
        <taxon>Bacteria</taxon>
        <taxon>Candidatus Eiseniibacteriota</taxon>
    </lineage>
</organism>
<keyword evidence="3" id="KW-0808">Transferase</keyword>
<reference evidence="3" key="1">
    <citation type="submission" date="2019-03" db="EMBL/GenBank/DDBJ databases">
        <title>Lake Tanganyika Metagenome-Assembled Genomes (MAGs).</title>
        <authorList>
            <person name="Tran P."/>
        </authorList>
    </citation>
    <scope>NUCLEOTIDE SEQUENCE</scope>
    <source>
        <strain evidence="3">M_DeepCast_400m_m2_100</strain>
    </source>
</reference>
<dbReference type="GO" id="GO:0004066">
    <property type="term" value="F:asparagine synthase (glutamine-hydrolyzing) activity"/>
    <property type="evidence" value="ECO:0007669"/>
    <property type="project" value="InterPro"/>
</dbReference>
<dbReference type="PANTHER" id="PTHR43169">
    <property type="entry name" value="EXSB FAMILY PROTEIN"/>
    <property type="match status" value="1"/>
</dbReference>
<evidence type="ECO:0000259" key="2">
    <source>
        <dbReference type="Pfam" id="PF00733"/>
    </source>
</evidence>
<dbReference type="SUPFAM" id="SSF52402">
    <property type="entry name" value="Adenine nucleotide alpha hydrolases-like"/>
    <property type="match status" value="1"/>
</dbReference>
<dbReference type="Proteomes" id="UP000748308">
    <property type="component" value="Unassembled WGS sequence"/>
</dbReference>
<sequence>MIGPDPSSPPGAASAPFPDEAARAKYAALLERLRPLGRAAVAFSGGVDSSLLLCAAREALGEGVLAVTAVSPLYHSLERRSAGEVAARLGARHIFVDNAVLERSPARFNPRDRCYHCKLWGLRAIGEAARAAGIAVLLEGSNVDDLQDDRPGFRAIQELGVRSPLCEVGMGKTEIRALARERGLPNWGQPALACLGSRFPYGDEITPQRLSRVEKGEEALRALGIEQVRVRDHGSIARIEVPAEAFGRLTAPGVRERLAERFRELGFTYTALDLTGYRLGAMNEGARGGSAAEAAP</sequence>
<feature type="domain" description="Asparagine synthetase" evidence="2">
    <location>
        <begin position="29"/>
        <end position="106"/>
    </location>
</feature>
<evidence type="ECO:0000313" key="3">
    <source>
        <dbReference type="EMBL" id="MBM3318286.1"/>
    </source>
</evidence>
<gene>
    <name evidence="3" type="primary">larE</name>
    <name evidence="3" type="ORF">FJY75_10600</name>
</gene>
<dbReference type="InterPro" id="IPR014729">
    <property type="entry name" value="Rossmann-like_a/b/a_fold"/>
</dbReference>
<dbReference type="InterPro" id="IPR005232">
    <property type="entry name" value="LarE"/>
</dbReference>
<dbReference type="PIRSF" id="PIRSF006661">
    <property type="entry name" value="PP-lp_UCP006661"/>
    <property type="match status" value="1"/>
</dbReference>
<dbReference type="NCBIfam" id="TIGR00268">
    <property type="entry name" value="ATP-dependent sacrificial sulfur transferase LarE"/>
    <property type="match status" value="1"/>
</dbReference>
<dbReference type="EMBL" id="VGIY01000313">
    <property type="protein sequence ID" value="MBM3318286.1"/>
    <property type="molecule type" value="Genomic_DNA"/>
</dbReference>
<evidence type="ECO:0000313" key="4">
    <source>
        <dbReference type="Proteomes" id="UP000748308"/>
    </source>
</evidence>
<dbReference type="CDD" id="cd01990">
    <property type="entry name" value="LarE-like"/>
    <property type="match status" value="1"/>
</dbReference>
<dbReference type="Pfam" id="PF00733">
    <property type="entry name" value="Asn_synthase"/>
    <property type="match status" value="1"/>
</dbReference>
<dbReference type="AlphaFoldDB" id="A0A938BRY8"/>
<dbReference type="InterPro" id="IPR052188">
    <property type="entry name" value="Ni-pincer_cofactor_biosynth"/>
</dbReference>
<evidence type="ECO:0000256" key="1">
    <source>
        <dbReference type="PIRSR" id="PIRSR006661-1"/>
    </source>
</evidence>
<dbReference type="InterPro" id="IPR001962">
    <property type="entry name" value="Asn_synthase"/>
</dbReference>
<comment type="caution">
    <text evidence="3">The sequence shown here is derived from an EMBL/GenBank/DDBJ whole genome shotgun (WGS) entry which is preliminary data.</text>
</comment>
<dbReference type="PANTHER" id="PTHR43169:SF2">
    <property type="entry name" value="NAD_GMP SYNTHASE DOMAIN-CONTAINING PROTEIN"/>
    <property type="match status" value="1"/>
</dbReference>
<accession>A0A938BRY8</accession>
<feature type="active site" description="Nucleophile and sulfur donor" evidence="1">
    <location>
        <position position="194"/>
    </location>
</feature>
<dbReference type="Gene3D" id="3.40.50.620">
    <property type="entry name" value="HUPs"/>
    <property type="match status" value="1"/>
</dbReference>